<dbReference type="EMBL" id="JAPUUL010000034">
    <property type="protein sequence ID" value="KAJ8133212.1"/>
    <property type="molecule type" value="Genomic_DNA"/>
</dbReference>
<accession>A0ACC2K179</accession>
<name>A0ACC2K179_9PEZI</name>
<proteinExistence type="predicted"/>
<sequence>MFSTLLIAFLLGKAQGLPQAPSDPSAAAALAEGLSAQDMNDAFPSRDLADIQNWYGTSLFGWNGCKDKDPTWKEKIIEAYADANKLVNYDEVKTRIDFNSAAALEFLGPSGLNKYHQGNIQGIFANVATVKEGASWYTPNWIRVRCDDPRQLCTPDSDDPDDPECPPASAQGDEQTAETTAYATNPFENGNDKFSEINFCPPFFSLRNLGNAMAYGSGKGHPILNAVLSNYESRADIFLHELFHLDLAAKTTKNGDQNNPRIRDLLIKFKIGSGKDKGKVTTWTKVYGPRLAKILARFQPWRRDQDLGDFIRQSDDSLTMFALALYVQKLFGYYPYIPVIYDQLTELPLIPPSGGGSDDEPDESAVVAYDPGDTDPATFINLTMENGGTRGDPNCTFIYENGSGEDVEIGLPIPKSMYPVSYWEQYDQWIQGIKDSTGSGNNDPTMCRFNITEVWTCEPAESNLYAQVTLSDASGRQIYSTPGSDSSPGVPINDAMPWHLRESEMEEELIIIGEHQNDYMQFYYNSQAWTSSDTSGVPSCQLQSENWPVEGPTCPGEAQVRLLFGSC</sequence>
<dbReference type="Proteomes" id="UP001153332">
    <property type="component" value="Unassembled WGS sequence"/>
</dbReference>
<keyword evidence="2" id="KW-1185">Reference proteome</keyword>
<evidence type="ECO:0000313" key="2">
    <source>
        <dbReference type="Proteomes" id="UP001153332"/>
    </source>
</evidence>
<organism evidence="1 2">
    <name type="scientific">Lasiodiplodia mahajangana</name>
    <dbReference type="NCBI Taxonomy" id="1108764"/>
    <lineage>
        <taxon>Eukaryota</taxon>
        <taxon>Fungi</taxon>
        <taxon>Dikarya</taxon>
        <taxon>Ascomycota</taxon>
        <taxon>Pezizomycotina</taxon>
        <taxon>Dothideomycetes</taxon>
        <taxon>Dothideomycetes incertae sedis</taxon>
        <taxon>Botryosphaeriales</taxon>
        <taxon>Botryosphaeriaceae</taxon>
        <taxon>Lasiodiplodia</taxon>
    </lineage>
</organism>
<protein>
    <submittedName>
        <fullName evidence="1">Uncharacterized protein</fullName>
    </submittedName>
</protein>
<gene>
    <name evidence="1" type="ORF">O1611_g410</name>
</gene>
<evidence type="ECO:0000313" key="1">
    <source>
        <dbReference type="EMBL" id="KAJ8133212.1"/>
    </source>
</evidence>
<comment type="caution">
    <text evidence="1">The sequence shown here is derived from an EMBL/GenBank/DDBJ whole genome shotgun (WGS) entry which is preliminary data.</text>
</comment>
<reference evidence="1" key="1">
    <citation type="submission" date="2022-12" db="EMBL/GenBank/DDBJ databases">
        <title>Genome Sequence of Lasiodiplodia mahajangana.</title>
        <authorList>
            <person name="Buettner E."/>
        </authorList>
    </citation>
    <scope>NUCLEOTIDE SEQUENCE</scope>
    <source>
        <strain evidence="1">VT137</strain>
    </source>
</reference>